<feature type="transmembrane region" description="Helical" evidence="1">
    <location>
        <begin position="129"/>
        <end position="147"/>
    </location>
</feature>
<dbReference type="OrthoDB" id="401048at2"/>
<dbReference type="InterPro" id="IPR036938">
    <property type="entry name" value="PAP2/HPO_sf"/>
</dbReference>
<dbReference type="EMBL" id="CP005074">
    <property type="protein sequence ID" value="AGR40889.1"/>
    <property type="molecule type" value="Genomic_DNA"/>
</dbReference>
<feature type="transmembrane region" description="Helical" evidence="1">
    <location>
        <begin position="278"/>
        <end position="298"/>
    </location>
</feature>
<keyword evidence="1" id="KW-0472">Membrane</keyword>
<feature type="domain" description="Phosphatidic acid phosphatase type 2/haloperoxidase" evidence="2">
    <location>
        <begin position="165"/>
        <end position="291"/>
    </location>
</feature>
<dbReference type="Proteomes" id="UP000014984">
    <property type="component" value="Chromosome"/>
</dbReference>
<dbReference type="AlphaFoldDB" id="S5LT69"/>
<name>S5LT69_9MOLU</name>
<dbReference type="STRING" id="1276220.STAIW_v1c02120"/>
<proteinExistence type="predicted"/>
<sequence>MSIKLEKKVKSKILLSIIIVIAIITLITFGIFDLKISKLIPSWMNENWFSIIFDVFGLIVVTLPAYFLLFLTFLVISFKYIANKKWKIFWYMFFQIFALVTILVTYFSSDLLLISNNPTKIEKIELICSIIYFMLTIFAIIYINIIVFYKKYYKNIYWLINMTKASYYALAFLILTLLSTQLLKIIFGRNRPESVIDYQNDFQYIFQINFSKQRGTSFPSGHTVSSATLLCFSYFFYLKSKKTKIWKYCTSELIWVLIISTAVSRITMHKHFSTDVLFSIYLIIFWYYCSIKIVDAIFRKVKNRHG</sequence>
<keyword evidence="1" id="KW-0812">Transmembrane</keyword>
<dbReference type="Gene3D" id="1.20.144.10">
    <property type="entry name" value="Phosphatidic acid phosphatase type 2/haloperoxidase"/>
    <property type="match status" value="1"/>
</dbReference>
<dbReference type="SUPFAM" id="SSF48317">
    <property type="entry name" value="Acid phosphatase/Vanadium-dependent haloperoxidase"/>
    <property type="match status" value="1"/>
</dbReference>
<evidence type="ECO:0000259" key="2">
    <source>
        <dbReference type="SMART" id="SM00014"/>
    </source>
</evidence>
<gene>
    <name evidence="3" type="ORF">STAIW_v1c02120</name>
</gene>
<dbReference type="HOGENOM" id="CLU_894016_0_0_14"/>
<dbReference type="SMART" id="SM00014">
    <property type="entry name" value="acidPPc"/>
    <property type="match status" value="1"/>
</dbReference>
<feature type="transmembrane region" description="Helical" evidence="1">
    <location>
        <begin position="52"/>
        <end position="76"/>
    </location>
</feature>
<feature type="transmembrane region" description="Helical" evidence="1">
    <location>
        <begin position="245"/>
        <end position="266"/>
    </location>
</feature>
<feature type="transmembrane region" description="Helical" evidence="1">
    <location>
        <begin position="12"/>
        <end position="32"/>
    </location>
</feature>
<keyword evidence="1" id="KW-1133">Transmembrane helix</keyword>
<reference evidence="3 4" key="1">
    <citation type="journal article" date="2013" name="Genome Biol. Evol.">
        <title>Comparison of metabolic capacities and inference of gene content evolution in mosquito-associated Spiroplasma diminutum and S. taiwanense.</title>
        <authorList>
            <person name="Lo W.S."/>
            <person name="Ku C."/>
            <person name="Chen L.L."/>
            <person name="Chang T.H."/>
            <person name="Kuo C.H."/>
        </authorList>
    </citation>
    <scope>NUCLEOTIDE SEQUENCE [LARGE SCALE GENOMIC DNA]</scope>
    <source>
        <strain evidence="3">CT-1</strain>
    </source>
</reference>
<dbReference type="Pfam" id="PF01569">
    <property type="entry name" value="PAP2"/>
    <property type="match status" value="1"/>
</dbReference>
<dbReference type="PANTHER" id="PTHR14969:SF13">
    <property type="entry name" value="AT30094P"/>
    <property type="match status" value="1"/>
</dbReference>
<dbReference type="CDD" id="cd01610">
    <property type="entry name" value="PAP2_like"/>
    <property type="match status" value="1"/>
</dbReference>
<feature type="transmembrane region" description="Helical" evidence="1">
    <location>
        <begin position="220"/>
        <end position="238"/>
    </location>
</feature>
<dbReference type="RefSeq" id="WP_020834028.1">
    <property type="nucleotide sequence ID" value="NC_021846.1"/>
</dbReference>
<evidence type="ECO:0000313" key="4">
    <source>
        <dbReference type="Proteomes" id="UP000014984"/>
    </source>
</evidence>
<feature type="transmembrane region" description="Helical" evidence="1">
    <location>
        <begin position="88"/>
        <end position="109"/>
    </location>
</feature>
<feature type="transmembrane region" description="Helical" evidence="1">
    <location>
        <begin position="167"/>
        <end position="187"/>
    </location>
</feature>
<dbReference type="InterPro" id="IPR000326">
    <property type="entry name" value="PAP2/HPO"/>
</dbReference>
<evidence type="ECO:0000313" key="3">
    <source>
        <dbReference type="EMBL" id="AGR40889.1"/>
    </source>
</evidence>
<keyword evidence="4" id="KW-1185">Reference proteome</keyword>
<dbReference type="PANTHER" id="PTHR14969">
    <property type="entry name" value="SPHINGOSINE-1-PHOSPHATE PHOSPHOHYDROLASE"/>
    <property type="match status" value="1"/>
</dbReference>
<evidence type="ECO:0000256" key="1">
    <source>
        <dbReference type="SAM" id="Phobius"/>
    </source>
</evidence>
<dbReference type="PATRIC" id="fig|1276220.3.peg.215"/>
<dbReference type="KEGG" id="stai:STAIW_v1c02120"/>
<accession>S5LT69</accession>
<protein>
    <recommendedName>
        <fullName evidence="2">Phosphatidic acid phosphatase type 2/haloperoxidase domain-containing protein</fullName>
    </recommendedName>
</protein>
<organism evidence="3 4">
    <name type="scientific">Spiroplasma taiwanense CT-1</name>
    <dbReference type="NCBI Taxonomy" id="1276220"/>
    <lineage>
        <taxon>Bacteria</taxon>
        <taxon>Bacillati</taxon>
        <taxon>Mycoplasmatota</taxon>
        <taxon>Mollicutes</taxon>
        <taxon>Entomoplasmatales</taxon>
        <taxon>Spiroplasmataceae</taxon>
        <taxon>Spiroplasma</taxon>
    </lineage>
</organism>
<dbReference type="eggNOG" id="COG0671">
    <property type="taxonomic scope" value="Bacteria"/>
</dbReference>